<dbReference type="PATRIC" id="fig|1254432.3.peg.8240"/>
<dbReference type="AlphaFoldDB" id="S4Y3Y5"/>
<reference evidence="1 2" key="1">
    <citation type="journal article" date="2013" name="Sci. Rep.">
        <title>Extraordinary expansion of a Sorangium cellulosum genome from an alkaline milieu.</title>
        <authorList>
            <person name="Han K."/>
            <person name="Li Z.F."/>
            <person name="Peng R."/>
            <person name="Zhu L.P."/>
            <person name="Zhou T."/>
            <person name="Wang L.G."/>
            <person name="Li S.G."/>
            <person name="Zhang X.B."/>
            <person name="Hu W."/>
            <person name="Wu Z.H."/>
            <person name="Qin N."/>
            <person name="Li Y.Z."/>
        </authorList>
    </citation>
    <scope>NUCLEOTIDE SEQUENCE [LARGE SCALE GENOMIC DNA]</scope>
    <source>
        <strain evidence="1 2">So0157-2</strain>
    </source>
</reference>
<dbReference type="EMBL" id="CP003969">
    <property type="protein sequence ID" value="AGP39484.1"/>
    <property type="molecule type" value="Genomic_DNA"/>
</dbReference>
<name>S4Y3Y5_SORCE</name>
<dbReference type="Proteomes" id="UP000014803">
    <property type="component" value="Chromosome"/>
</dbReference>
<dbReference type="KEGG" id="scu:SCE1572_36355"/>
<evidence type="ECO:0000313" key="2">
    <source>
        <dbReference type="Proteomes" id="UP000014803"/>
    </source>
</evidence>
<accession>S4Y3Y5</accession>
<gene>
    <name evidence="1" type="ORF">SCE1572_36355</name>
</gene>
<evidence type="ECO:0000313" key="1">
    <source>
        <dbReference type="EMBL" id="AGP39484.1"/>
    </source>
</evidence>
<protein>
    <submittedName>
        <fullName evidence="1">Uncharacterized protein</fullName>
    </submittedName>
</protein>
<organism evidence="1 2">
    <name type="scientific">Sorangium cellulosum So0157-2</name>
    <dbReference type="NCBI Taxonomy" id="1254432"/>
    <lineage>
        <taxon>Bacteria</taxon>
        <taxon>Pseudomonadati</taxon>
        <taxon>Myxococcota</taxon>
        <taxon>Polyangia</taxon>
        <taxon>Polyangiales</taxon>
        <taxon>Polyangiaceae</taxon>
        <taxon>Sorangium</taxon>
    </lineage>
</organism>
<dbReference type="HOGENOM" id="CLU_2939381_0_0_7"/>
<sequence>MQLARKRGSVAAWMAAENAKGHACACGCGKLIRILPSHHSRGIPRYLRAHRPMAVTMETR</sequence>
<proteinExistence type="predicted"/>